<organism evidence="2 3">
    <name type="scientific">Waterburya agarophytonicola KI4</name>
    <dbReference type="NCBI Taxonomy" id="2874699"/>
    <lineage>
        <taxon>Bacteria</taxon>
        <taxon>Bacillati</taxon>
        <taxon>Cyanobacteriota</taxon>
        <taxon>Cyanophyceae</taxon>
        <taxon>Pleurocapsales</taxon>
        <taxon>Hyellaceae</taxon>
        <taxon>Waterburya</taxon>
        <taxon>Waterburya agarophytonicola</taxon>
    </lineage>
</organism>
<dbReference type="InterPro" id="IPR052926">
    <property type="entry name" value="Metallo-beta-lactamase_dom"/>
</dbReference>
<dbReference type="SMART" id="SM00849">
    <property type="entry name" value="Lactamase_B"/>
    <property type="match status" value="1"/>
</dbReference>
<dbReference type="InterPro" id="IPR001279">
    <property type="entry name" value="Metallo-B-lactamas"/>
</dbReference>
<dbReference type="Gene3D" id="3.60.15.10">
    <property type="entry name" value="Ribonuclease Z/Hydroxyacylglutathione hydrolase-like"/>
    <property type="match status" value="1"/>
</dbReference>
<reference evidence="2" key="1">
    <citation type="journal article" date="2021" name="Antonie Van Leeuwenhoek">
        <title>Draft genome and description of Waterburya agarophytonicola gen. nov. sp. nov. (Pleurocapsales, Cyanobacteria): a seaweed symbiont.</title>
        <authorList>
            <person name="Bonthond G."/>
            <person name="Shalygin S."/>
            <person name="Bayer T."/>
            <person name="Weinberger F."/>
        </authorList>
    </citation>
    <scope>NUCLEOTIDE SEQUENCE</scope>
    <source>
        <strain evidence="2">KI4</strain>
    </source>
</reference>
<dbReference type="Proteomes" id="UP000729733">
    <property type="component" value="Unassembled WGS sequence"/>
</dbReference>
<evidence type="ECO:0000259" key="1">
    <source>
        <dbReference type="SMART" id="SM00849"/>
    </source>
</evidence>
<dbReference type="SUPFAM" id="SSF56281">
    <property type="entry name" value="Metallo-hydrolase/oxidoreductase"/>
    <property type="match status" value="1"/>
</dbReference>
<dbReference type="RefSeq" id="WP_229641220.1">
    <property type="nucleotide sequence ID" value="NZ_JADWDC010000036.1"/>
</dbReference>
<dbReference type="CDD" id="cd07713">
    <property type="entry name" value="DHPS-like_MBL-fold"/>
    <property type="match status" value="1"/>
</dbReference>
<accession>A0A964BRL2</accession>
<evidence type="ECO:0000313" key="2">
    <source>
        <dbReference type="EMBL" id="MCC0178155.1"/>
    </source>
</evidence>
<keyword evidence="3" id="KW-1185">Reference proteome</keyword>
<dbReference type="InterPro" id="IPR041712">
    <property type="entry name" value="DHPS-like_MBL-fold"/>
</dbReference>
<sequence length="280" mass="30763">MYSLNKLKITVLVENTAGGKGLLGEHGLSFLIEADDRRILFDTGQGLALRHNAQTLGISLENLDTIVLSHGHYDHAGGLPTILEHCINTDLFLHPQAIAPKYSPRGNIGSPIDNVKTLASHCRRLIWTETPTEIMPGVSVTGTIPRHHPLENTGGAFWHNCEQTEVDGLLDDQALYLQVPEGLVVILGCAHAGVINTLDYIAQIANTKKFYAVIGGMHLLRANEERLQATVETLTKYDVQIVGANHCTGMKAMTFLWHQLGDRCWDCRVGTQLQFGNVET</sequence>
<dbReference type="AlphaFoldDB" id="A0A964BRL2"/>
<dbReference type="Pfam" id="PF00753">
    <property type="entry name" value="Lactamase_B"/>
    <property type="match status" value="1"/>
</dbReference>
<dbReference type="InterPro" id="IPR036866">
    <property type="entry name" value="RibonucZ/Hydroxyglut_hydro"/>
</dbReference>
<proteinExistence type="predicted"/>
<dbReference type="EMBL" id="JADWDC010000036">
    <property type="protein sequence ID" value="MCC0178155.1"/>
    <property type="molecule type" value="Genomic_DNA"/>
</dbReference>
<dbReference type="PANTHER" id="PTHR13754:SF18">
    <property type="entry name" value="7,8-DIHYDROPTERIN-6-METHYL-4-(BETA-D-RIBOFURANOSYL)-AMINOBENZENE-5'-PHOSPHATE SYNTHASE"/>
    <property type="match status" value="1"/>
</dbReference>
<evidence type="ECO:0000313" key="3">
    <source>
        <dbReference type="Proteomes" id="UP000729733"/>
    </source>
</evidence>
<dbReference type="GO" id="GO:0016740">
    <property type="term" value="F:transferase activity"/>
    <property type="evidence" value="ECO:0007669"/>
    <property type="project" value="TreeGrafter"/>
</dbReference>
<gene>
    <name evidence="2" type="ORF">I4641_14310</name>
</gene>
<feature type="domain" description="Metallo-beta-lactamase" evidence="1">
    <location>
        <begin position="26"/>
        <end position="217"/>
    </location>
</feature>
<comment type="caution">
    <text evidence="2">The sequence shown here is derived from an EMBL/GenBank/DDBJ whole genome shotgun (WGS) entry which is preliminary data.</text>
</comment>
<protein>
    <submittedName>
        <fullName evidence="2">MBL fold metallo-hydrolase</fullName>
    </submittedName>
</protein>
<name>A0A964BRL2_9CYAN</name>
<dbReference type="PANTHER" id="PTHR13754">
    <property type="entry name" value="METALLO-BETA-LACTAMASE SUPERFAMILY PROTEIN"/>
    <property type="match status" value="1"/>
</dbReference>